<protein>
    <submittedName>
        <fullName evidence="2">Uncharacterized protein</fullName>
    </submittedName>
</protein>
<keyword evidence="3" id="KW-1185">Reference proteome</keyword>
<dbReference type="AlphaFoldDB" id="A0A1M6K9A1"/>
<keyword evidence="1" id="KW-0472">Membrane</keyword>
<reference evidence="2 3" key="1">
    <citation type="submission" date="2016-11" db="EMBL/GenBank/DDBJ databases">
        <authorList>
            <person name="Jaros S."/>
            <person name="Januszkiewicz K."/>
            <person name="Wedrychowicz H."/>
        </authorList>
    </citation>
    <scope>NUCLEOTIDE SEQUENCE [LARGE SCALE GENOMIC DNA]</scope>
    <source>
        <strain evidence="2 3">DSM 17477</strain>
    </source>
</reference>
<gene>
    <name evidence="2" type="ORF">SAMN02745751_02829</name>
</gene>
<evidence type="ECO:0000256" key="1">
    <source>
        <dbReference type="SAM" id="Phobius"/>
    </source>
</evidence>
<keyword evidence="1" id="KW-0812">Transmembrane</keyword>
<dbReference type="OrthoDB" id="1812532at2"/>
<keyword evidence="1" id="KW-1133">Transmembrane helix</keyword>
<dbReference type="EMBL" id="FQZL01000025">
    <property type="protein sequence ID" value="SHJ55493.1"/>
    <property type="molecule type" value="Genomic_DNA"/>
</dbReference>
<feature type="transmembrane region" description="Helical" evidence="1">
    <location>
        <begin position="12"/>
        <end position="30"/>
    </location>
</feature>
<sequence length="88" mass="10400">MKNKINRMFKNDMILIYVYIALMWTILTVVRNNIKLITNDLSVLMFMNVVWALVLVFGTTALMVVFIHLKKQKERIYSEDIKNGEAFK</sequence>
<accession>A0A1M6K9A1</accession>
<organism evidence="2 3">
    <name type="scientific">Dethiosulfatibacter aminovorans DSM 17477</name>
    <dbReference type="NCBI Taxonomy" id="1121476"/>
    <lineage>
        <taxon>Bacteria</taxon>
        <taxon>Bacillati</taxon>
        <taxon>Bacillota</taxon>
        <taxon>Tissierellia</taxon>
        <taxon>Dethiosulfatibacter</taxon>
    </lineage>
</organism>
<evidence type="ECO:0000313" key="3">
    <source>
        <dbReference type="Proteomes" id="UP000184052"/>
    </source>
</evidence>
<proteinExistence type="predicted"/>
<feature type="transmembrane region" description="Helical" evidence="1">
    <location>
        <begin position="50"/>
        <end position="69"/>
    </location>
</feature>
<evidence type="ECO:0000313" key="2">
    <source>
        <dbReference type="EMBL" id="SHJ55493.1"/>
    </source>
</evidence>
<name>A0A1M6K9A1_9FIRM</name>
<dbReference type="STRING" id="1121476.SAMN02745751_02829"/>
<dbReference type="Proteomes" id="UP000184052">
    <property type="component" value="Unassembled WGS sequence"/>
</dbReference>
<dbReference type="RefSeq" id="WP_073050219.1">
    <property type="nucleotide sequence ID" value="NZ_FQZL01000025.1"/>
</dbReference>